<gene>
    <name evidence="1" type="ORF">RFI_00300</name>
</gene>
<protein>
    <submittedName>
        <fullName evidence="1">Uncharacterized protein</fullName>
    </submittedName>
</protein>
<dbReference type="Proteomes" id="UP000023152">
    <property type="component" value="Unassembled WGS sequence"/>
</dbReference>
<reference evidence="1 2" key="1">
    <citation type="journal article" date="2013" name="Curr. Biol.">
        <title>The Genome of the Foraminiferan Reticulomyxa filosa.</title>
        <authorList>
            <person name="Glockner G."/>
            <person name="Hulsmann N."/>
            <person name="Schleicher M."/>
            <person name="Noegel A.A."/>
            <person name="Eichinger L."/>
            <person name="Gallinger C."/>
            <person name="Pawlowski J."/>
            <person name="Sierra R."/>
            <person name="Euteneuer U."/>
            <person name="Pillet L."/>
            <person name="Moustafa A."/>
            <person name="Platzer M."/>
            <person name="Groth M."/>
            <person name="Szafranski K."/>
            <person name="Schliwa M."/>
        </authorList>
    </citation>
    <scope>NUCLEOTIDE SEQUENCE [LARGE SCALE GENOMIC DNA]</scope>
</reference>
<dbReference type="InterPro" id="IPR029052">
    <property type="entry name" value="Metallo-depent_PP-like"/>
</dbReference>
<proteinExistence type="predicted"/>
<keyword evidence="2" id="KW-1185">Reference proteome</keyword>
<evidence type="ECO:0000313" key="2">
    <source>
        <dbReference type="Proteomes" id="UP000023152"/>
    </source>
</evidence>
<dbReference type="AlphaFoldDB" id="X6PE22"/>
<name>X6PE22_RETFI</name>
<evidence type="ECO:0000313" key="1">
    <source>
        <dbReference type="EMBL" id="ETO36760.1"/>
    </source>
</evidence>
<dbReference type="EMBL" id="ASPP01000318">
    <property type="protein sequence ID" value="ETO36760.1"/>
    <property type="molecule type" value="Genomic_DNA"/>
</dbReference>
<organism evidence="1 2">
    <name type="scientific">Reticulomyxa filosa</name>
    <dbReference type="NCBI Taxonomy" id="46433"/>
    <lineage>
        <taxon>Eukaryota</taxon>
        <taxon>Sar</taxon>
        <taxon>Rhizaria</taxon>
        <taxon>Retaria</taxon>
        <taxon>Foraminifera</taxon>
        <taxon>Monothalamids</taxon>
        <taxon>Reticulomyxidae</taxon>
        <taxon>Reticulomyxa</taxon>
    </lineage>
</organism>
<comment type="caution">
    <text evidence="1">The sequence shown here is derived from an EMBL/GenBank/DDBJ whole genome shotgun (WGS) entry which is preliminary data.</text>
</comment>
<accession>X6PE22</accession>
<sequence>MQCVCKALEGGMNLLFMSDIHVEPWYNISGDWDDVVSRYDNGSVDDMFECRNGDNDKSLCQLTGYADAPKPFWKSALVAYQLMADKRDLKHTLLFYGGDHQAHLFNQSVASDQLDTVPKLIRQVILESLQLVDADRIFITPGNNDGRHNMIFVGDGEYNMAVSSAWAQELIDHNIVTNRLNRLYRFGNDTFDSVSFFKMTGYYLKKVPTRSDSKYQYFVCTFVFYLKKKNNNNNDNNALESDIEFVKAQSPNARVLIFVHHPDVATSIVPSKYWGTDVLTGVWSGHVHQYHPTNQYGFTILPAITQYQGVYAAFCVGKFDGRGKVVLDEHNIWVYQGRSHAIPNPMCWVKLNNN</sequence>
<dbReference type="SUPFAM" id="SSF56300">
    <property type="entry name" value="Metallo-dependent phosphatases"/>
    <property type="match status" value="1"/>
</dbReference>